<proteinExistence type="predicted"/>
<reference evidence="2" key="2">
    <citation type="submission" date="2015-01" db="EMBL/GenBank/DDBJ databases">
        <title>Complete genome sequence of Methylobacterium aquaticum strain 22A.</title>
        <authorList>
            <person name="Tani A."/>
            <person name="Ogura Y."/>
            <person name="Hayashi T."/>
        </authorList>
    </citation>
    <scope>NUCLEOTIDE SEQUENCE [LARGE SCALE GENOMIC DNA]</scope>
    <source>
        <strain evidence="2">MA-22A</strain>
    </source>
</reference>
<dbReference type="AlphaFoldDB" id="A0A0C6FNT0"/>
<dbReference type="EMBL" id="AP014704">
    <property type="protein sequence ID" value="BAQ44250.1"/>
    <property type="molecule type" value="Genomic_DNA"/>
</dbReference>
<evidence type="ECO:0000313" key="1">
    <source>
        <dbReference type="EMBL" id="BAQ44250.1"/>
    </source>
</evidence>
<dbReference type="OrthoDB" id="5365964at2"/>
<organism evidence="1 2">
    <name type="scientific">Methylobacterium aquaticum</name>
    <dbReference type="NCBI Taxonomy" id="270351"/>
    <lineage>
        <taxon>Bacteria</taxon>
        <taxon>Pseudomonadati</taxon>
        <taxon>Pseudomonadota</taxon>
        <taxon>Alphaproteobacteria</taxon>
        <taxon>Hyphomicrobiales</taxon>
        <taxon>Methylobacteriaceae</taxon>
        <taxon>Methylobacterium</taxon>
    </lineage>
</organism>
<dbReference type="STRING" id="270351.Maq22A_c04125"/>
<gene>
    <name evidence="1" type="ORF">Maq22A_c04125</name>
</gene>
<evidence type="ECO:0000313" key="2">
    <source>
        <dbReference type="Proteomes" id="UP000061432"/>
    </source>
</evidence>
<dbReference type="PATRIC" id="fig|270351.10.peg.802"/>
<evidence type="ECO:0008006" key="3">
    <source>
        <dbReference type="Google" id="ProtNLM"/>
    </source>
</evidence>
<reference evidence="1 2" key="1">
    <citation type="journal article" date="2015" name="Genome Announc.">
        <title>Complete Genome Sequence of Methylobacterium aquaticum Strain 22A, Isolated from Racomitrium japonicum Moss.</title>
        <authorList>
            <person name="Tani A."/>
            <person name="Ogura Y."/>
            <person name="Hayashi T."/>
            <person name="Kimbara K."/>
        </authorList>
    </citation>
    <scope>NUCLEOTIDE SEQUENCE [LARGE SCALE GENOMIC DNA]</scope>
    <source>
        <strain evidence="1 2">MA-22A</strain>
    </source>
</reference>
<dbReference type="PIRSF" id="PIRSF030771">
    <property type="entry name" value="UCP030771"/>
    <property type="match status" value="1"/>
</dbReference>
<name>A0A0C6FNT0_9HYPH</name>
<sequence length="113" mass="11381">MKNYIQAGRTVTVPAPTGGALSSDPVLVGSLFGVAAYTAAQGAPLEIQTEGVFDLPKAATITFAIGDKVYFDPVAENVTSVSSGGTKLIGQALAVAGSTDTLARVRLPGMVIA</sequence>
<dbReference type="KEGG" id="maqu:Maq22A_c04125"/>
<protein>
    <recommendedName>
        <fullName evidence="3">DUF2190 family protein</fullName>
    </recommendedName>
</protein>
<dbReference type="RefSeq" id="WP_060845793.1">
    <property type="nucleotide sequence ID" value="NZ_AP014704.1"/>
</dbReference>
<dbReference type="Pfam" id="PF09956">
    <property type="entry name" value="Phage_cement_2"/>
    <property type="match status" value="1"/>
</dbReference>
<accession>A0A0C6FNT0</accession>
<dbReference type="InterPro" id="IPR011231">
    <property type="entry name" value="Phage_VT1-Sakai_H0018"/>
</dbReference>
<dbReference type="Proteomes" id="UP000061432">
    <property type="component" value="Chromosome"/>
</dbReference>